<dbReference type="InterPro" id="IPR042099">
    <property type="entry name" value="ANL_N_sf"/>
</dbReference>
<dbReference type="AlphaFoldDB" id="A0A5S5C9W0"/>
<dbReference type="SUPFAM" id="SSF56801">
    <property type="entry name" value="Acetyl-CoA synthetase-like"/>
    <property type="match status" value="1"/>
</dbReference>
<dbReference type="Gene3D" id="3.40.50.12780">
    <property type="entry name" value="N-terminal domain of ligase-like"/>
    <property type="match status" value="1"/>
</dbReference>
<dbReference type="InterPro" id="IPR053158">
    <property type="entry name" value="CapK_Type1_Caps_Biosynth"/>
</dbReference>
<keyword evidence="2" id="KW-1185">Reference proteome</keyword>
<dbReference type="OrthoDB" id="580775at2"/>
<gene>
    <name evidence="1" type="ORF">BD809_103220</name>
</gene>
<comment type="caution">
    <text evidence="1">The sequence shown here is derived from an EMBL/GenBank/DDBJ whole genome shotgun (WGS) entry which is preliminary data.</text>
</comment>
<proteinExistence type="predicted"/>
<keyword evidence="1" id="KW-0436">Ligase</keyword>
<dbReference type="Proteomes" id="UP000324376">
    <property type="component" value="Unassembled WGS sequence"/>
</dbReference>
<dbReference type="GO" id="GO:0016874">
    <property type="term" value="F:ligase activity"/>
    <property type="evidence" value="ECO:0007669"/>
    <property type="project" value="UniProtKB-KW"/>
</dbReference>
<sequence>MRLLSLFNGVRNSSFWTLDTLTGGVKRKFLSEIEFVLSNPNSVDADNYKSKKLSNILQHAIKTTNYYKDFEDYNDIFDFTIIDKNTLRDNYDAFVSKSDYKQKRTVTTSGSTGTPLKIVQDALKIQRNQMDTLYFSSLAGYRMGIALYYFRFWEAFKQPKWSQKLMHNLIPVDVFSLSKKEDIVGLLHTIKTKHKRVSFLGYASAFDTLVEFLPDNFSTKGLSIQSAIAISESLNPLTKKKFTQNFSVELLSRYSNIENGIIAQQPLGNHDHYIINEASYFVEILKLNSDHSVSIDEVGRIVITDLFNYAMPLIRYDTGDLGAFSIQEGQKVFSTIYGRQIDVLTDTSGRLITHNLVLIVNKYLEIKQCQLIQKKEGKYQFKINIKGTFYREKEFVEEFKKYLGADADIAVVYVDEIPLLASGKMRMMVNEMLSSQYRIGNIYEKK</sequence>
<organism evidence="1 2">
    <name type="scientific">Aquimarina intermedia</name>
    <dbReference type="NCBI Taxonomy" id="350814"/>
    <lineage>
        <taxon>Bacteria</taxon>
        <taxon>Pseudomonadati</taxon>
        <taxon>Bacteroidota</taxon>
        <taxon>Flavobacteriia</taxon>
        <taxon>Flavobacteriales</taxon>
        <taxon>Flavobacteriaceae</taxon>
        <taxon>Aquimarina</taxon>
    </lineage>
</organism>
<evidence type="ECO:0000313" key="2">
    <source>
        <dbReference type="Proteomes" id="UP000324376"/>
    </source>
</evidence>
<dbReference type="EMBL" id="VNHU01000003">
    <property type="protein sequence ID" value="TYP75156.1"/>
    <property type="molecule type" value="Genomic_DNA"/>
</dbReference>
<accession>A0A5S5C9W0</accession>
<reference evidence="1 2" key="1">
    <citation type="submission" date="2019-07" db="EMBL/GenBank/DDBJ databases">
        <title>Genomic Encyclopedia of Archaeal and Bacterial Type Strains, Phase II (KMG-II): from individual species to whole genera.</title>
        <authorList>
            <person name="Goeker M."/>
        </authorList>
    </citation>
    <scope>NUCLEOTIDE SEQUENCE [LARGE SCALE GENOMIC DNA]</scope>
    <source>
        <strain evidence="1 2">DSM 17527</strain>
    </source>
</reference>
<dbReference type="PANTHER" id="PTHR36932:SF1">
    <property type="entry name" value="CAPSULAR POLYSACCHARIDE BIOSYNTHESIS PROTEIN"/>
    <property type="match status" value="1"/>
</dbReference>
<evidence type="ECO:0000313" key="1">
    <source>
        <dbReference type="EMBL" id="TYP75156.1"/>
    </source>
</evidence>
<dbReference type="RefSeq" id="WP_148782153.1">
    <property type="nucleotide sequence ID" value="NZ_VNHU01000003.1"/>
</dbReference>
<dbReference type="PANTHER" id="PTHR36932">
    <property type="entry name" value="CAPSULAR POLYSACCHARIDE BIOSYNTHESIS PROTEIN"/>
    <property type="match status" value="1"/>
</dbReference>
<protein>
    <submittedName>
        <fullName evidence="1">Phenylacetate-CoA ligase</fullName>
    </submittedName>
</protein>
<name>A0A5S5C9W0_9FLAO</name>